<evidence type="ECO:0000313" key="3">
    <source>
        <dbReference type="EMBL" id="NOU90811.1"/>
    </source>
</evidence>
<dbReference type="Pfam" id="PF01261">
    <property type="entry name" value="AP_endonuc_2"/>
    <property type="match status" value="1"/>
</dbReference>
<accession>A0ABX1ZFZ6</accession>
<dbReference type="SUPFAM" id="SSF51658">
    <property type="entry name" value="Xylose isomerase-like"/>
    <property type="match status" value="1"/>
</dbReference>
<comment type="caution">
    <text evidence="3">The sequence shown here is derived from an EMBL/GenBank/DDBJ whole genome shotgun (WGS) entry which is preliminary data.</text>
</comment>
<evidence type="ECO:0000313" key="4">
    <source>
        <dbReference type="Proteomes" id="UP000658690"/>
    </source>
</evidence>
<reference evidence="3 4" key="1">
    <citation type="submission" date="2019-10" db="EMBL/GenBank/DDBJ databases">
        <title>Description of Paenibacillus choica sp. nov.</title>
        <authorList>
            <person name="Carlier A."/>
            <person name="Qi S."/>
        </authorList>
    </citation>
    <scope>NUCLEOTIDE SEQUENCE [LARGE SCALE GENOMIC DNA]</scope>
    <source>
        <strain evidence="3 4">LMG 31460</strain>
    </source>
</reference>
<dbReference type="RefSeq" id="WP_171693564.1">
    <property type="nucleotide sequence ID" value="NZ_WHOC01000176.1"/>
</dbReference>
<organism evidence="3 4">
    <name type="scientific">Paenibacillus germinis</name>
    <dbReference type="NCBI Taxonomy" id="2654979"/>
    <lineage>
        <taxon>Bacteria</taxon>
        <taxon>Bacillati</taxon>
        <taxon>Bacillota</taxon>
        <taxon>Bacilli</taxon>
        <taxon>Bacillales</taxon>
        <taxon>Paenibacillaceae</taxon>
        <taxon>Paenibacillus</taxon>
    </lineage>
</organism>
<keyword evidence="1" id="KW-0413">Isomerase</keyword>
<dbReference type="InterPro" id="IPR036237">
    <property type="entry name" value="Xyl_isomerase-like_sf"/>
</dbReference>
<sequence>MYKYGVHSSFGEKDWNFDLFKAVKRHAQNGFDVVEIFIPTLLTRPKHEYQELKQLADECGIEMTYSTGLAKEHDLSSKDEHVRRQAIEYVKNVLEIIASMGGKSFGGVNYAAWAGKLESGELDPKAYIENSIKSMKELAKTTEDLGITYMFEVVNRFETTVMNTAAEGIAFIEEVGSPNCKLVLDTFHMNIEEVTLSDAIITAGDQLACLHLGECNRSLPSKEGRTDWNGLYRALKSIHFGGVLTIESFITTGGQIGRDIGLYRDLTFGKDDSQLDVSIRESLKFLKSLEN</sequence>
<protein>
    <submittedName>
        <fullName evidence="3">TIM barrel protein</fullName>
    </submittedName>
</protein>
<dbReference type="Proteomes" id="UP000658690">
    <property type="component" value="Unassembled WGS sequence"/>
</dbReference>
<dbReference type="PANTHER" id="PTHR43489">
    <property type="entry name" value="ISOMERASE"/>
    <property type="match status" value="1"/>
</dbReference>
<dbReference type="InterPro" id="IPR050417">
    <property type="entry name" value="Sugar_Epim/Isomerase"/>
</dbReference>
<dbReference type="Gene3D" id="3.20.20.150">
    <property type="entry name" value="Divalent-metal-dependent TIM barrel enzymes"/>
    <property type="match status" value="1"/>
</dbReference>
<dbReference type="InterPro" id="IPR013022">
    <property type="entry name" value="Xyl_isomerase-like_TIM-brl"/>
</dbReference>
<gene>
    <name evidence="3" type="ORF">GC102_34535</name>
</gene>
<proteinExistence type="predicted"/>
<evidence type="ECO:0000256" key="1">
    <source>
        <dbReference type="ARBA" id="ARBA00023235"/>
    </source>
</evidence>
<evidence type="ECO:0000259" key="2">
    <source>
        <dbReference type="Pfam" id="PF01261"/>
    </source>
</evidence>
<dbReference type="EMBL" id="WHOC01000176">
    <property type="protein sequence ID" value="NOU90811.1"/>
    <property type="molecule type" value="Genomic_DNA"/>
</dbReference>
<name>A0ABX1ZFZ6_9BACL</name>
<keyword evidence="4" id="KW-1185">Reference proteome</keyword>
<feature type="domain" description="Xylose isomerase-like TIM barrel" evidence="2">
    <location>
        <begin position="26"/>
        <end position="263"/>
    </location>
</feature>
<dbReference type="PANTHER" id="PTHR43489:SF7">
    <property type="entry name" value="3-DEHYDRO-D-GULOSIDE 4-EPIMERASE-RELATED"/>
    <property type="match status" value="1"/>
</dbReference>